<accession>A0ABZ0SC59</accession>
<keyword evidence="1" id="KW-0677">Repeat</keyword>
<dbReference type="EMBL" id="CP121472">
    <property type="protein sequence ID" value="WPL17686.1"/>
    <property type="molecule type" value="Genomic_DNA"/>
</dbReference>
<dbReference type="SUPFAM" id="SSF101898">
    <property type="entry name" value="NHL repeat"/>
    <property type="match status" value="1"/>
</dbReference>
<dbReference type="InterPro" id="IPR001258">
    <property type="entry name" value="NHL_repeat"/>
</dbReference>
<keyword evidence="4" id="KW-0418">Kinase</keyword>
<protein>
    <submittedName>
        <fullName evidence="4">Serine/threonine-protein kinase PknD</fullName>
        <ecNumber evidence="4">2.7.11.1</ecNumber>
    </submittedName>
</protein>
<feature type="repeat" description="NHL" evidence="2">
    <location>
        <begin position="191"/>
        <end position="234"/>
    </location>
</feature>
<keyword evidence="5" id="KW-1185">Reference proteome</keyword>
<keyword evidence="4" id="KW-0808">Transferase</keyword>
<evidence type="ECO:0000256" key="1">
    <source>
        <dbReference type="ARBA" id="ARBA00022737"/>
    </source>
</evidence>
<feature type="repeat" description="NHL" evidence="2">
    <location>
        <begin position="157"/>
        <end position="187"/>
    </location>
</feature>
<gene>
    <name evidence="4" type="primary">pknD_1</name>
    <name evidence="4" type="ORF">Thiowin_02725</name>
</gene>
<proteinExistence type="predicted"/>
<feature type="compositionally biased region" description="Basic and acidic residues" evidence="3">
    <location>
        <begin position="358"/>
        <end position="369"/>
    </location>
</feature>
<feature type="repeat" description="NHL" evidence="2">
    <location>
        <begin position="285"/>
        <end position="328"/>
    </location>
</feature>
<dbReference type="CDD" id="cd05819">
    <property type="entry name" value="NHL"/>
    <property type="match status" value="1"/>
</dbReference>
<evidence type="ECO:0000313" key="5">
    <source>
        <dbReference type="Proteomes" id="UP001432180"/>
    </source>
</evidence>
<organism evidence="4 5">
    <name type="scientific">Thiorhodovibrio winogradskyi</name>
    <dbReference type="NCBI Taxonomy" id="77007"/>
    <lineage>
        <taxon>Bacteria</taxon>
        <taxon>Pseudomonadati</taxon>
        <taxon>Pseudomonadota</taxon>
        <taxon>Gammaproteobacteria</taxon>
        <taxon>Chromatiales</taxon>
        <taxon>Chromatiaceae</taxon>
        <taxon>Thiorhodovibrio</taxon>
    </lineage>
</organism>
<sequence>MARSGIRMRPTLIVRLMNRPVLLSVAFCVCFFLSRAYSHEDTFEVDVRYVRQIGPLLSTAQQFAGPFGVSLSKRNRLWIADDLGHSVILFDNDGKVVREFNCHGQAPGCFSYVDAVIEGPGGLLYVADTGNNRVQLLNPDGTAKGMIKRWNLYSMGLSNPRDVALDGDGGLFVADWGNHCIRNFSIEGEYRSSIGSRGQGQGQFEHPIAIAFDDNGNLYVSDFGNHRIQKFDSSGEFIKIIGQQGTRVGEFINPAGIAFDQNGWLYIVDRGNSRIQVFDQNDRPITSFGKLGSDPLEFKHPTDIATSEDGLLYVVDQGNQRVLVYEVETDPNLSQEAPSKNERDSIKPKSTMENLLYRQEDPSHSDSSN</sequence>
<dbReference type="PANTHER" id="PTHR24104:SF25">
    <property type="entry name" value="PROTEIN LIN-41"/>
    <property type="match status" value="1"/>
</dbReference>
<evidence type="ECO:0000256" key="3">
    <source>
        <dbReference type="SAM" id="MobiDB-lite"/>
    </source>
</evidence>
<evidence type="ECO:0000256" key="2">
    <source>
        <dbReference type="PROSITE-ProRule" id="PRU00504"/>
    </source>
</evidence>
<evidence type="ECO:0000313" key="4">
    <source>
        <dbReference type="EMBL" id="WPL17686.1"/>
    </source>
</evidence>
<dbReference type="Gene3D" id="2.120.10.30">
    <property type="entry name" value="TolB, C-terminal domain"/>
    <property type="match status" value="3"/>
</dbReference>
<feature type="repeat" description="NHL" evidence="2">
    <location>
        <begin position="249"/>
        <end position="281"/>
    </location>
</feature>
<dbReference type="PANTHER" id="PTHR24104">
    <property type="entry name" value="E3 UBIQUITIN-PROTEIN LIGASE NHLRC1-RELATED"/>
    <property type="match status" value="1"/>
</dbReference>
<dbReference type="PROSITE" id="PS51125">
    <property type="entry name" value="NHL"/>
    <property type="match status" value="4"/>
</dbReference>
<dbReference type="InterPro" id="IPR050952">
    <property type="entry name" value="TRIM-NHL_E3_ligases"/>
</dbReference>
<dbReference type="EC" id="2.7.11.1" evidence="4"/>
<name>A0ABZ0SC59_9GAMM</name>
<dbReference type="GO" id="GO:0004674">
    <property type="term" value="F:protein serine/threonine kinase activity"/>
    <property type="evidence" value="ECO:0007669"/>
    <property type="project" value="UniProtKB-EC"/>
</dbReference>
<reference evidence="4 5" key="1">
    <citation type="journal article" date="2023" name="Microorganisms">
        <title>Thiorhodovibrio frisius and Trv. litoralis spp. nov., Two Novel Members from a Clade of Fastidious Purple Sulfur Bacteria That Exhibit Unique Red-Shifted Light-Harvesting Capabilities.</title>
        <authorList>
            <person name="Methner A."/>
            <person name="Kuzyk S.B."/>
            <person name="Petersen J."/>
            <person name="Bauer S."/>
            <person name="Brinkmann H."/>
            <person name="Sichau K."/>
            <person name="Wanner G."/>
            <person name="Wolf J."/>
            <person name="Neumann-Schaal M."/>
            <person name="Henke P."/>
            <person name="Tank M."/>
            <person name="Sproer C."/>
            <person name="Bunk B."/>
            <person name="Overmann J."/>
        </authorList>
    </citation>
    <scope>NUCLEOTIDE SEQUENCE [LARGE SCALE GENOMIC DNA]</scope>
    <source>
        <strain evidence="4 5">DSM 6702</strain>
    </source>
</reference>
<dbReference type="Proteomes" id="UP001432180">
    <property type="component" value="Chromosome"/>
</dbReference>
<feature type="region of interest" description="Disordered" evidence="3">
    <location>
        <begin position="330"/>
        <end position="369"/>
    </location>
</feature>
<dbReference type="InterPro" id="IPR011042">
    <property type="entry name" value="6-blade_b-propeller_TolB-like"/>
</dbReference>
<dbReference type="Pfam" id="PF01436">
    <property type="entry name" value="NHL"/>
    <property type="match status" value="4"/>
</dbReference>